<dbReference type="SMART" id="SM00849">
    <property type="entry name" value="Lactamase_B"/>
    <property type="match status" value="1"/>
</dbReference>
<dbReference type="PANTHER" id="PTHR42951">
    <property type="entry name" value="METALLO-BETA-LACTAMASE DOMAIN-CONTAINING"/>
    <property type="match status" value="1"/>
</dbReference>
<reference evidence="4 5" key="1">
    <citation type="submission" date="2018-02" db="EMBL/GenBank/DDBJ databases">
        <title>Novel Leptospira species isolated from soil and water in Japan.</title>
        <authorList>
            <person name="Nakao R."/>
            <person name="Masuzawa T."/>
        </authorList>
    </citation>
    <scope>NUCLEOTIDE SEQUENCE [LARGE SCALE GENOMIC DNA]</scope>
    <source>
        <strain evidence="4 5">YH101</strain>
    </source>
</reference>
<dbReference type="OrthoDB" id="1550459at2"/>
<feature type="signal peptide" evidence="2">
    <location>
        <begin position="1"/>
        <end position="22"/>
    </location>
</feature>
<sequence length="317" mass="35753">MNTLQKISMFLMAVLASGSLFANPTKTIYEFESDDGGFRTKTFFYDNGEEVVAFDTQFTEKYAEQCIRFLKSKTKSPIKYLVISHPNPDKFNAISSFKKLGAKVIASKQTASAIKGVHEYKKYYWTKIAKAFTESNYPKLGKIDLEFEGSYDLKLQNGDSLRLTELGSKGVSSNQTVTFIPEKNAFLVGDLIHFKTHAWLEGGIQNGKPNPDINEWVQTLEKLKALGNSESIVYGGRGKVAKLFEAVKEQKSYLQEVDEIVTDYIKDLGAKQTELKSDQANKHYQVLEKQIAKEYPDYALPYMIGYGVYGLVNAKLK</sequence>
<dbReference type="InterPro" id="IPR001279">
    <property type="entry name" value="Metallo-B-lactamas"/>
</dbReference>
<feature type="domain" description="Metallo-beta-lactamase" evidence="3">
    <location>
        <begin position="39"/>
        <end position="237"/>
    </location>
</feature>
<evidence type="ECO:0000259" key="3">
    <source>
        <dbReference type="SMART" id="SM00849"/>
    </source>
</evidence>
<proteinExistence type="inferred from homology"/>
<evidence type="ECO:0000256" key="1">
    <source>
        <dbReference type="ARBA" id="ARBA00005250"/>
    </source>
</evidence>
<evidence type="ECO:0000256" key="2">
    <source>
        <dbReference type="SAM" id="SignalP"/>
    </source>
</evidence>
<keyword evidence="5" id="KW-1185">Reference proteome</keyword>
<protein>
    <submittedName>
        <fullName evidence="4">Beta-lactamase</fullName>
    </submittedName>
</protein>
<gene>
    <name evidence="4" type="ORF">LPTSP4_00290</name>
</gene>
<dbReference type="AlphaFoldDB" id="A0A2P2DVB1"/>
<evidence type="ECO:0000313" key="5">
    <source>
        <dbReference type="Proteomes" id="UP000245133"/>
    </source>
</evidence>
<accession>A0A2P2DVB1</accession>
<comment type="caution">
    <text evidence="4">The sequence shown here is derived from an EMBL/GenBank/DDBJ whole genome shotgun (WGS) entry which is preliminary data.</text>
</comment>
<dbReference type="InterPro" id="IPR036866">
    <property type="entry name" value="RibonucZ/Hydroxyglut_hydro"/>
</dbReference>
<feature type="chain" id="PRO_5015118898" evidence="2">
    <location>
        <begin position="23"/>
        <end position="317"/>
    </location>
</feature>
<dbReference type="EMBL" id="BFBB01000001">
    <property type="protein sequence ID" value="GBF48530.1"/>
    <property type="molecule type" value="Genomic_DNA"/>
</dbReference>
<keyword evidence="2" id="KW-0732">Signal</keyword>
<name>A0A2P2DVB1_9LEPT</name>
<dbReference type="Proteomes" id="UP000245133">
    <property type="component" value="Unassembled WGS sequence"/>
</dbReference>
<dbReference type="RefSeq" id="WP_108972433.1">
    <property type="nucleotide sequence ID" value="NZ_BFBB01000001.1"/>
</dbReference>
<dbReference type="SUPFAM" id="SSF56281">
    <property type="entry name" value="Metallo-hydrolase/oxidoreductase"/>
    <property type="match status" value="1"/>
</dbReference>
<dbReference type="Gene3D" id="3.60.15.10">
    <property type="entry name" value="Ribonuclease Z/Hydroxyacylglutathione hydrolase-like"/>
    <property type="match status" value="1"/>
</dbReference>
<comment type="similarity">
    <text evidence="1">Belongs to the metallo-beta-lactamase superfamily. Class-B beta-lactamase family.</text>
</comment>
<dbReference type="InterPro" id="IPR050855">
    <property type="entry name" value="NDM-1-like"/>
</dbReference>
<evidence type="ECO:0000313" key="4">
    <source>
        <dbReference type="EMBL" id="GBF48530.1"/>
    </source>
</evidence>
<organism evidence="4 5">
    <name type="scientific">Leptospira ryugenii</name>
    <dbReference type="NCBI Taxonomy" id="1917863"/>
    <lineage>
        <taxon>Bacteria</taxon>
        <taxon>Pseudomonadati</taxon>
        <taxon>Spirochaetota</taxon>
        <taxon>Spirochaetia</taxon>
        <taxon>Leptospirales</taxon>
        <taxon>Leptospiraceae</taxon>
        <taxon>Leptospira</taxon>
    </lineage>
</organism>
<dbReference type="GO" id="GO:0017001">
    <property type="term" value="P:antibiotic catabolic process"/>
    <property type="evidence" value="ECO:0007669"/>
    <property type="project" value="UniProtKB-ARBA"/>
</dbReference>
<dbReference type="Pfam" id="PF00753">
    <property type="entry name" value="Lactamase_B"/>
    <property type="match status" value="1"/>
</dbReference>
<dbReference type="PANTHER" id="PTHR42951:SF4">
    <property type="entry name" value="ACYL-COENZYME A THIOESTERASE MBLAC2"/>
    <property type="match status" value="1"/>
</dbReference>